<organism evidence="3 4">
    <name type="scientific">Prorocentrum cordatum</name>
    <dbReference type="NCBI Taxonomy" id="2364126"/>
    <lineage>
        <taxon>Eukaryota</taxon>
        <taxon>Sar</taxon>
        <taxon>Alveolata</taxon>
        <taxon>Dinophyceae</taxon>
        <taxon>Prorocentrales</taxon>
        <taxon>Prorocentraceae</taxon>
        <taxon>Prorocentrum</taxon>
    </lineage>
</organism>
<dbReference type="Gene3D" id="3.10.110.10">
    <property type="entry name" value="Ubiquitin Conjugating Enzyme"/>
    <property type="match status" value="1"/>
</dbReference>
<evidence type="ECO:0000313" key="4">
    <source>
        <dbReference type="Proteomes" id="UP001189429"/>
    </source>
</evidence>
<evidence type="ECO:0000313" key="3">
    <source>
        <dbReference type="EMBL" id="CAK0893657.1"/>
    </source>
</evidence>
<keyword evidence="4" id="KW-1185">Reference proteome</keyword>
<dbReference type="Pfam" id="PF05773">
    <property type="entry name" value="RWD"/>
    <property type="match status" value="1"/>
</dbReference>
<feature type="non-terminal residue" evidence="3">
    <location>
        <position position="590"/>
    </location>
</feature>
<evidence type="ECO:0000256" key="1">
    <source>
        <dbReference type="SAM" id="MobiDB-lite"/>
    </source>
</evidence>
<feature type="compositionally biased region" description="Low complexity" evidence="1">
    <location>
        <begin position="405"/>
        <end position="433"/>
    </location>
</feature>
<feature type="compositionally biased region" description="Basic and acidic residues" evidence="1">
    <location>
        <begin position="1"/>
        <end position="19"/>
    </location>
</feature>
<dbReference type="EMBL" id="CAUYUJ010019782">
    <property type="protein sequence ID" value="CAK0893657.1"/>
    <property type="molecule type" value="Genomic_DNA"/>
</dbReference>
<feature type="region of interest" description="Disordered" evidence="1">
    <location>
        <begin position="55"/>
        <end position="81"/>
    </location>
</feature>
<gene>
    <name evidence="3" type="ORF">PCOR1329_LOCUS72921</name>
</gene>
<reference evidence="3" key="1">
    <citation type="submission" date="2023-10" db="EMBL/GenBank/DDBJ databases">
        <authorList>
            <person name="Chen Y."/>
            <person name="Shah S."/>
            <person name="Dougan E. K."/>
            <person name="Thang M."/>
            <person name="Chan C."/>
        </authorList>
    </citation>
    <scope>NUCLEOTIDE SEQUENCE [LARGE SCALE GENOMIC DNA]</scope>
</reference>
<feature type="region of interest" description="Disordered" evidence="1">
    <location>
        <begin position="1"/>
        <end position="30"/>
    </location>
</feature>
<feature type="region of interest" description="Disordered" evidence="1">
    <location>
        <begin position="405"/>
        <end position="503"/>
    </location>
</feature>
<dbReference type="InterPro" id="IPR016135">
    <property type="entry name" value="UBQ-conjugating_enzyme/RWD"/>
</dbReference>
<dbReference type="Proteomes" id="UP001189429">
    <property type="component" value="Unassembled WGS sequence"/>
</dbReference>
<proteinExistence type="predicted"/>
<dbReference type="SUPFAM" id="SSF54495">
    <property type="entry name" value="UBC-like"/>
    <property type="match status" value="1"/>
</dbReference>
<evidence type="ECO:0000259" key="2">
    <source>
        <dbReference type="Pfam" id="PF05773"/>
    </source>
</evidence>
<comment type="caution">
    <text evidence="3">The sequence shown here is derived from an EMBL/GenBank/DDBJ whole genome shotgun (WGS) entry which is preliminary data.</text>
</comment>
<name>A0ABN9X345_9DINO</name>
<feature type="compositionally biased region" description="Basic residues" evidence="1">
    <location>
        <begin position="469"/>
        <end position="496"/>
    </location>
</feature>
<dbReference type="InterPro" id="IPR006575">
    <property type="entry name" value="RWD_dom"/>
</dbReference>
<feature type="domain" description="RWD" evidence="2">
    <location>
        <begin position="138"/>
        <end position="237"/>
    </location>
</feature>
<sequence length="590" mass="62754">MARMQSEKKNVVRWRDLQPKIKSSTKKLSHKEVIAKWTRDGGKFGPPKKVWTKADIDRHRNARSAGEARQDAGVAEEESDANDMLFKASDLARARMAEMAEQMQLQALQDPDDSGGASDGDVGASPEEVQALADCRRSQLDELEMLEAMFPEEFCPLYDSAAVDELKARSEVDPAEGLRALAAYPPLELLLQMTVPDERPPDETGGKQLVASILLRIAFPPMYPTPGTPPEFRFEDVMITNALDQIGFDKADLRRDASGPRLFVVSRGGCGADRVGHGLTSPSVPLGPAAATEDDPGHGRPRALGRGEAGRAGCHPCEQESPRAAGCGLSRRLRRRRAGRGARQGPVAAAPLRLAGHRRAPPGRMALAVGGWPVQPACLQRRAGAPGQAPGLCRAGGLALRVAPRAQAPRRPGGPHQEQPGAGPDDGQAAAGPARPPPPAAHGLPGAQRHFSHRLQPRLPVLPGAARGRLSRRVPLHLPAGRHRRQPGVRPLRRRAPGLGRLGRGVWPDGLRAGLPAAQQAGAGVPHRHAAGIRHPGAGGVPARGWELGPRGWPRHWRHGGAANRQAQWLQDSLGPLAGAAAGAGADPVR</sequence>
<protein>
    <recommendedName>
        <fullName evidence="2">RWD domain-containing protein</fullName>
    </recommendedName>
</protein>
<accession>A0ABN9X345</accession>
<feature type="region of interest" description="Disordered" evidence="1">
    <location>
        <begin position="277"/>
        <end position="323"/>
    </location>
</feature>